<dbReference type="Proteomes" id="UP000075418">
    <property type="component" value="Unassembled WGS sequence"/>
</dbReference>
<accession>A0A151A3K5</accession>
<evidence type="ECO:0000259" key="6">
    <source>
        <dbReference type="Pfam" id="PF04893"/>
    </source>
</evidence>
<evidence type="ECO:0000256" key="5">
    <source>
        <dbReference type="SAM" id="Phobius"/>
    </source>
</evidence>
<comment type="caution">
    <text evidence="7">The sequence shown here is derived from an EMBL/GenBank/DDBJ whole genome shotgun (WGS) entry which is preliminary data.</text>
</comment>
<keyword evidence="3 5" id="KW-1133">Transmembrane helix</keyword>
<keyword evidence="4 5" id="KW-0472">Membrane</keyword>
<comment type="subcellular location">
    <subcellularLocation>
        <location evidence="1">Membrane</location>
        <topology evidence="1">Multi-pass membrane protein</topology>
    </subcellularLocation>
</comment>
<evidence type="ECO:0000256" key="1">
    <source>
        <dbReference type="ARBA" id="ARBA00004141"/>
    </source>
</evidence>
<feature type="transmembrane region" description="Helical" evidence="5">
    <location>
        <begin position="68"/>
        <end position="93"/>
    </location>
</feature>
<dbReference type="AlphaFoldDB" id="A0A151A3K5"/>
<keyword evidence="2 5" id="KW-0812">Transmembrane</keyword>
<evidence type="ECO:0000313" key="8">
    <source>
        <dbReference type="Proteomes" id="UP000075418"/>
    </source>
</evidence>
<dbReference type="GO" id="GO:0016020">
    <property type="term" value="C:membrane"/>
    <property type="evidence" value="ECO:0007669"/>
    <property type="project" value="UniProtKB-SubCell"/>
</dbReference>
<protein>
    <recommendedName>
        <fullName evidence="6">Yip1 domain-containing protein</fullName>
    </recommendedName>
</protein>
<feature type="transmembrane region" description="Helical" evidence="5">
    <location>
        <begin position="105"/>
        <end position="130"/>
    </location>
</feature>
<proteinExistence type="predicted"/>
<feature type="transmembrane region" description="Helical" evidence="5">
    <location>
        <begin position="181"/>
        <end position="202"/>
    </location>
</feature>
<evidence type="ECO:0000256" key="3">
    <source>
        <dbReference type="ARBA" id="ARBA00022989"/>
    </source>
</evidence>
<dbReference type="EMBL" id="LUGM01000002">
    <property type="protein sequence ID" value="KYH13926.1"/>
    <property type="molecule type" value="Genomic_DNA"/>
</dbReference>
<dbReference type="Pfam" id="PF04893">
    <property type="entry name" value="Yip1"/>
    <property type="match status" value="1"/>
</dbReference>
<name>A0A151A3K5_9STAP</name>
<feature type="transmembrane region" description="Helical" evidence="5">
    <location>
        <begin position="150"/>
        <end position="172"/>
    </location>
</feature>
<gene>
    <name evidence="7" type="ORF">A0131_03795</name>
</gene>
<reference evidence="7 8" key="1">
    <citation type="submission" date="2016-02" db="EMBL/GenBank/DDBJ databases">
        <title>Draft genome sequence of hydrocarbon degrading Staphylococcus saprophyticus Strain CNV2, isolated from crude-oil contaminated soil from Noonmati Oil Refinery, Guwahati, Assam, India.</title>
        <authorList>
            <person name="Mukherjee A."/>
            <person name="Chettri B."/>
            <person name="Langpoklakpam J."/>
            <person name="Singh A.K."/>
            <person name="Chattopadhyay D.J."/>
        </authorList>
    </citation>
    <scope>NUCLEOTIDE SEQUENCE [LARGE SCALE GENOMIC DNA]</scope>
    <source>
        <strain evidence="7 8">CNV2</strain>
    </source>
</reference>
<sequence length="203" mass="22024">MEESNLLFAKHFASLRNKPKWGLKLILAIVVAVLTAVISTFTMDYSKISQGTDMSGAQSQQLESMTKIIGLIGGSIGAVIMIGVMFLIFLVIAKIMKSDVSAKSIFSATLSYTLITTIVALVVILIQWIAGLSINDYSLTSLNIFDKGNPWLGVFDLQIVLGAYVFGIMLYATNHFSKKAAWIWAIAYLVISVGFGLIGASMQ</sequence>
<organism evidence="7 8">
    <name type="scientific">Staphylococcus kloosii</name>
    <dbReference type="NCBI Taxonomy" id="29384"/>
    <lineage>
        <taxon>Bacteria</taxon>
        <taxon>Bacillati</taxon>
        <taxon>Bacillota</taxon>
        <taxon>Bacilli</taxon>
        <taxon>Bacillales</taxon>
        <taxon>Staphylococcaceae</taxon>
        <taxon>Staphylococcus</taxon>
    </lineage>
</organism>
<dbReference type="InterPro" id="IPR006977">
    <property type="entry name" value="Yip1_dom"/>
</dbReference>
<feature type="transmembrane region" description="Helical" evidence="5">
    <location>
        <begin position="21"/>
        <end position="41"/>
    </location>
</feature>
<feature type="domain" description="Yip1" evidence="6">
    <location>
        <begin position="10"/>
        <end position="198"/>
    </location>
</feature>
<evidence type="ECO:0000256" key="2">
    <source>
        <dbReference type="ARBA" id="ARBA00022692"/>
    </source>
</evidence>
<dbReference type="RefSeq" id="WP_061854153.1">
    <property type="nucleotide sequence ID" value="NZ_JAIEWX010000002.1"/>
</dbReference>
<evidence type="ECO:0000313" key="7">
    <source>
        <dbReference type="EMBL" id="KYH13926.1"/>
    </source>
</evidence>
<evidence type="ECO:0000256" key="4">
    <source>
        <dbReference type="ARBA" id="ARBA00023136"/>
    </source>
</evidence>